<sequence length="42" mass="5221">MQRINYRRVFANNYEVVYVIHDNRVVISRILHQSEYVENILR</sequence>
<dbReference type="EMBL" id="CP037940">
    <property type="protein sequence ID" value="QBO34976.1"/>
    <property type="molecule type" value="Genomic_DNA"/>
</dbReference>
<evidence type="ECO:0008006" key="3">
    <source>
        <dbReference type="Google" id="ProtNLM"/>
    </source>
</evidence>
<evidence type="ECO:0000313" key="1">
    <source>
        <dbReference type="EMBL" id="QBO34976.1"/>
    </source>
</evidence>
<name>A0A4P6YQV9_9LACO</name>
<evidence type="ECO:0000313" key="2">
    <source>
        <dbReference type="Proteomes" id="UP000292886"/>
    </source>
</evidence>
<reference evidence="2" key="1">
    <citation type="submission" date="2019-03" db="EMBL/GenBank/DDBJ databases">
        <title>Weissella sp. 26KH-42 Genome sequencing.</title>
        <authorList>
            <person name="Heo J."/>
            <person name="Kim S.-J."/>
            <person name="Kim J.-S."/>
            <person name="Hong S.-B."/>
            <person name="Kwon S.-W."/>
        </authorList>
    </citation>
    <scope>NUCLEOTIDE SEQUENCE [LARGE SCALE GENOMIC DNA]</scope>
    <source>
        <strain evidence="2">26KH-42</strain>
    </source>
</reference>
<dbReference type="RefSeq" id="WP_133362056.1">
    <property type="nucleotide sequence ID" value="NZ_CP037940.1"/>
</dbReference>
<dbReference type="Proteomes" id="UP000292886">
    <property type="component" value="Chromosome"/>
</dbReference>
<gene>
    <name evidence="1" type="ORF">EQG49_00205</name>
</gene>
<keyword evidence="2" id="KW-1185">Reference proteome</keyword>
<organism evidence="1 2">
    <name type="scientific">Periweissella cryptocerci</name>
    <dbReference type="NCBI Taxonomy" id="2506420"/>
    <lineage>
        <taxon>Bacteria</taxon>
        <taxon>Bacillati</taxon>
        <taxon>Bacillota</taxon>
        <taxon>Bacilli</taxon>
        <taxon>Lactobacillales</taxon>
        <taxon>Lactobacillaceae</taxon>
        <taxon>Periweissella</taxon>
    </lineage>
</organism>
<dbReference type="AlphaFoldDB" id="A0A4P6YQV9"/>
<protein>
    <recommendedName>
        <fullName evidence="3">Type II toxin-antitoxin system RelE/ParE family toxin</fullName>
    </recommendedName>
</protein>
<accession>A0A4P6YQV9</accession>
<dbReference type="KEGG" id="wei:EQG49_00205"/>
<proteinExistence type="predicted"/>